<protein>
    <submittedName>
        <fullName evidence="1">Uncharacterized protein</fullName>
    </submittedName>
</protein>
<name>A0ABV2VTS6_9ACTN</name>
<evidence type="ECO:0000313" key="2">
    <source>
        <dbReference type="Proteomes" id="UP001550348"/>
    </source>
</evidence>
<sequence length="41" mass="4604">MLHTDDVDRLGLLVRVASRGQPGGGRLVDMLHFSLWGRLCR</sequence>
<dbReference type="RefSeq" id="WP_355667732.1">
    <property type="nucleotide sequence ID" value="NZ_JBEXRX010000159.1"/>
</dbReference>
<reference evidence="1 2" key="1">
    <citation type="submission" date="2024-06" db="EMBL/GenBank/DDBJ databases">
        <title>The Natural Products Discovery Center: Release of the First 8490 Sequenced Strains for Exploring Actinobacteria Biosynthetic Diversity.</title>
        <authorList>
            <person name="Kalkreuter E."/>
            <person name="Kautsar S.A."/>
            <person name="Yang D."/>
            <person name="Bader C.D."/>
            <person name="Teijaro C.N."/>
            <person name="Fluegel L."/>
            <person name="Davis C.M."/>
            <person name="Simpson J.R."/>
            <person name="Lauterbach L."/>
            <person name="Steele A.D."/>
            <person name="Gui C."/>
            <person name="Meng S."/>
            <person name="Li G."/>
            <person name="Viehrig K."/>
            <person name="Ye F."/>
            <person name="Su P."/>
            <person name="Kiefer A.F."/>
            <person name="Nichols A."/>
            <person name="Cepeda A.J."/>
            <person name="Yan W."/>
            <person name="Fan B."/>
            <person name="Jiang Y."/>
            <person name="Adhikari A."/>
            <person name="Zheng C.-J."/>
            <person name="Schuster L."/>
            <person name="Cowan T.M."/>
            <person name="Smanski M.J."/>
            <person name="Chevrette M.G."/>
            <person name="De Carvalho L.P.S."/>
            <person name="Shen B."/>
        </authorList>
    </citation>
    <scope>NUCLEOTIDE SEQUENCE [LARGE SCALE GENOMIC DNA]</scope>
    <source>
        <strain evidence="1 2">NPDC006286</strain>
    </source>
</reference>
<comment type="caution">
    <text evidence="1">The sequence shown here is derived from an EMBL/GenBank/DDBJ whole genome shotgun (WGS) entry which is preliminary data.</text>
</comment>
<keyword evidence="2" id="KW-1185">Reference proteome</keyword>
<evidence type="ECO:0000313" key="1">
    <source>
        <dbReference type="EMBL" id="MEU0156200.1"/>
    </source>
</evidence>
<accession>A0ABV2VTS6</accession>
<gene>
    <name evidence="1" type="ORF">ABZ071_30785</name>
</gene>
<organism evidence="1 2">
    <name type="scientific">Micromonospora fulviviridis</name>
    <dbReference type="NCBI Taxonomy" id="47860"/>
    <lineage>
        <taxon>Bacteria</taxon>
        <taxon>Bacillati</taxon>
        <taxon>Actinomycetota</taxon>
        <taxon>Actinomycetes</taxon>
        <taxon>Micromonosporales</taxon>
        <taxon>Micromonosporaceae</taxon>
        <taxon>Micromonospora</taxon>
    </lineage>
</organism>
<dbReference type="EMBL" id="JBEXRX010000159">
    <property type="protein sequence ID" value="MEU0156200.1"/>
    <property type="molecule type" value="Genomic_DNA"/>
</dbReference>
<dbReference type="Proteomes" id="UP001550348">
    <property type="component" value="Unassembled WGS sequence"/>
</dbReference>
<proteinExistence type="predicted"/>